<organism evidence="5 6">
    <name type="scientific">Streptomyces purpureus</name>
    <dbReference type="NCBI Taxonomy" id="1951"/>
    <lineage>
        <taxon>Bacteria</taxon>
        <taxon>Bacillati</taxon>
        <taxon>Actinomycetota</taxon>
        <taxon>Actinomycetes</taxon>
        <taxon>Kitasatosporales</taxon>
        <taxon>Streptomycetaceae</taxon>
        <taxon>Streptomyces</taxon>
    </lineage>
</organism>
<dbReference type="InterPro" id="IPR050530">
    <property type="entry name" value="GvpA"/>
</dbReference>
<evidence type="ECO:0008006" key="7">
    <source>
        <dbReference type="Google" id="ProtNLM"/>
    </source>
</evidence>
<dbReference type="RefSeq" id="WP_189199626.1">
    <property type="nucleotide sequence ID" value="NZ_BMQQ01000001.1"/>
</dbReference>
<dbReference type="PANTHER" id="PTHR35344">
    <property type="entry name" value="GAS VESICLE STRUCTURAL PROTEIN 2-RELATED"/>
    <property type="match status" value="1"/>
</dbReference>
<dbReference type="GO" id="GO:0031411">
    <property type="term" value="C:gas vesicle"/>
    <property type="evidence" value="ECO:0007669"/>
    <property type="project" value="UniProtKB-SubCell"/>
</dbReference>
<protein>
    <recommendedName>
        <fullName evidence="7">Gas vesicle protein</fullName>
    </recommendedName>
</protein>
<sequence length="77" mass="7849">MNERTSGEPLAQRQVALIDLLDRLLSGGVVIAGDVVLSVAGVDLVRVSLRALVASVGTAGDPFAPLPLDAPGDDDGR</sequence>
<name>A0A918GXU5_9ACTN</name>
<feature type="compositionally biased region" description="Low complexity" evidence="4">
    <location>
        <begin position="59"/>
        <end position="70"/>
    </location>
</feature>
<dbReference type="GO" id="GO:0005198">
    <property type="term" value="F:structural molecule activity"/>
    <property type="evidence" value="ECO:0007669"/>
    <property type="project" value="InterPro"/>
</dbReference>
<dbReference type="GO" id="GO:0012506">
    <property type="term" value="C:vesicle membrane"/>
    <property type="evidence" value="ECO:0007669"/>
    <property type="project" value="InterPro"/>
</dbReference>
<dbReference type="InterPro" id="IPR000638">
    <property type="entry name" value="Gas-vesicle_GvpA-like"/>
</dbReference>
<keyword evidence="6" id="KW-1185">Reference proteome</keyword>
<dbReference type="Proteomes" id="UP000619486">
    <property type="component" value="Unassembled WGS sequence"/>
</dbReference>
<evidence type="ECO:0000313" key="6">
    <source>
        <dbReference type="Proteomes" id="UP000619486"/>
    </source>
</evidence>
<accession>A0A918GXU5</accession>
<dbReference type="PANTHER" id="PTHR35344:SF4">
    <property type="entry name" value="GAS VESICLE PROTEIN A1"/>
    <property type="match status" value="1"/>
</dbReference>
<feature type="region of interest" description="Disordered" evidence="4">
    <location>
        <begin position="58"/>
        <end position="77"/>
    </location>
</feature>
<dbReference type="Pfam" id="PF00741">
    <property type="entry name" value="Gas_vesicle"/>
    <property type="match status" value="1"/>
</dbReference>
<comment type="caution">
    <text evidence="5">The sequence shown here is derived from an EMBL/GenBank/DDBJ whole genome shotgun (WGS) entry which is preliminary data.</text>
</comment>
<evidence type="ECO:0000256" key="1">
    <source>
        <dbReference type="ARBA" id="ARBA00022987"/>
    </source>
</evidence>
<proteinExistence type="inferred from homology"/>
<comment type="similarity">
    <text evidence="3">Belongs to the gas vesicle GvpA family.</text>
</comment>
<evidence type="ECO:0000313" key="5">
    <source>
        <dbReference type="EMBL" id="GGT15761.1"/>
    </source>
</evidence>
<evidence type="ECO:0000256" key="3">
    <source>
        <dbReference type="ARBA" id="ARBA00035646"/>
    </source>
</evidence>
<dbReference type="AlphaFoldDB" id="A0A918GXU5"/>
<evidence type="ECO:0000256" key="2">
    <source>
        <dbReference type="ARBA" id="ARBA00035108"/>
    </source>
</evidence>
<gene>
    <name evidence="5" type="ORF">GCM10014713_05740</name>
</gene>
<reference evidence="5" key="1">
    <citation type="journal article" date="2014" name="Int. J. Syst. Evol. Microbiol.">
        <title>Complete genome sequence of Corynebacterium casei LMG S-19264T (=DSM 44701T), isolated from a smear-ripened cheese.</title>
        <authorList>
            <consortium name="US DOE Joint Genome Institute (JGI-PGF)"/>
            <person name="Walter F."/>
            <person name="Albersmeier A."/>
            <person name="Kalinowski J."/>
            <person name="Ruckert C."/>
        </authorList>
    </citation>
    <scope>NUCLEOTIDE SEQUENCE</scope>
    <source>
        <strain evidence="5">JCM 3172</strain>
    </source>
</reference>
<keyword evidence="1" id="KW-0304">Gas vesicle</keyword>
<reference evidence="5" key="2">
    <citation type="submission" date="2020-09" db="EMBL/GenBank/DDBJ databases">
        <authorList>
            <person name="Sun Q."/>
            <person name="Ohkuma M."/>
        </authorList>
    </citation>
    <scope>NUCLEOTIDE SEQUENCE</scope>
    <source>
        <strain evidence="5">JCM 3172</strain>
    </source>
</reference>
<dbReference type="EMBL" id="BMQQ01000001">
    <property type="protein sequence ID" value="GGT15761.1"/>
    <property type="molecule type" value="Genomic_DNA"/>
</dbReference>
<comment type="subcellular location">
    <subcellularLocation>
        <location evidence="2">Gas vesicle</location>
    </subcellularLocation>
</comment>
<evidence type="ECO:0000256" key="4">
    <source>
        <dbReference type="SAM" id="MobiDB-lite"/>
    </source>
</evidence>